<comment type="catalytic activity">
    <reaction evidence="14">
        <text>D-maltose + ATP = alpha-maltose 1-phosphate + ADP + H(+)</text>
        <dbReference type="Rhea" id="RHEA:31915"/>
        <dbReference type="ChEBI" id="CHEBI:15378"/>
        <dbReference type="ChEBI" id="CHEBI:17306"/>
        <dbReference type="ChEBI" id="CHEBI:30616"/>
        <dbReference type="ChEBI" id="CHEBI:63576"/>
        <dbReference type="ChEBI" id="CHEBI:456216"/>
        <dbReference type="EC" id="2.7.1.175"/>
    </reaction>
</comment>
<evidence type="ECO:0000256" key="12">
    <source>
        <dbReference type="ARBA" id="ARBA00023277"/>
    </source>
</evidence>
<evidence type="ECO:0000259" key="15">
    <source>
        <dbReference type="Pfam" id="PF01636"/>
    </source>
</evidence>
<evidence type="ECO:0000256" key="9">
    <source>
        <dbReference type="ARBA" id="ARBA00022777"/>
    </source>
</evidence>
<dbReference type="InterPro" id="IPR040999">
    <property type="entry name" value="Mak_N_cap"/>
</dbReference>
<evidence type="ECO:0000256" key="1">
    <source>
        <dbReference type="ARBA" id="ARBA00004964"/>
    </source>
</evidence>
<evidence type="ECO:0000259" key="16">
    <source>
        <dbReference type="Pfam" id="PF18085"/>
    </source>
</evidence>
<organism evidence="17 18">
    <name type="scientific">Cryobacterium tepidiphilum</name>
    <dbReference type="NCBI Taxonomy" id="2486026"/>
    <lineage>
        <taxon>Bacteria</taxon>
        <taxon>Bacillati</taxon>
        <taxon>Actinomycetota</taxon>
        <taxon>Actinomycetes</taxon>
        <taxon>Micrococcales</taxon>
        <taxon>Microbacteriaceae</taxon>
        <taxon>Cryobacterium</taxon>
    </lineage>
</organism>
<keyword evidence="6" id="KW-0321">Glycogen metabolism</keyword>
<dbReference type="EMBL" id="RDSR01000011">
    <property type="protein sequence ID" value="RNE62381.1"/>
    <property type="molecule type" value="Genomic_DNA"/>
</dbReference>
<keyword evidence="12" id="KW-0119">Carbohydrate metabolism</keyword>
<keyword evidence="7 17" id="KW-0808">Transferase</keyword>
<evidence type="ECO:0000256" key="8">
    <source>
        <dbReference type="ARBA" id="ARBA00022741"/>
    </source>
</evidence>
<evidence type="ECO:0000256" key="10">
    <source>
        <dbReference type="ARBA" id="ARBA00022840"/>
    </source>
</evidence>
<evidence type="ECO:0000256" key="13">
    <source>
        <dbReference type="ARBA" id="ARBA00031251"/>
    </source>
</evidence>
<evidence type="ECO:0000256" key="11">
    <source>
        <dbReference type="ARBA" id="ARBA00023056"/>
    </source>
</evidence>
<evidence type="ECO:0000256" key="14">
    <source>
        <dbReference type="ARBA" id="ARBA00049067"/>
    </source>
</evidence>
<keyword evidence="11" id="KW-0320">Glycogen biosynthesis</keyword>
<dbReference type="InterPro" id="IPR002575">
    <property type="entry name" value="Aminoglycoside_PTrfase"/>
</dbReference>
<evidence type="ECO:0000256" key="3">
    <source>
        <dbReference type="ARBA" id="ARBA00011245"/>
    </source>
</evidence>
<comment type="subunit">
    <text evidence="3">Monomer.</text>
</comment>
<dbReference type="GO" id="GO:0005524">
    <property type="term" value="F:ATP binding"/>
    <property type="evidence" value="ECO:0007669"/>
    <property type="project" value="UniProtKB-KW"/>
</dbReference>
<dbReference type="GO" id="GO:0016301">
    <property type="term" value="F:kinase activity"/>
    <property type="evidence" value="ECO:0007669"/>
    <property type="project" value="UniProtKB-KW"/>
</dbReference>
<dbReference type="Proteomes" id="UP000279859">
    <property type="component" value="Unassembled WGS sequence"/>
</dbReference>
<evidence type="ECO:0000256" key="6">
    <source>
        <dbReference type="ARBA" id="ARBA00022600"/>
    </source>
</evidence>
<dbReference type="AlphaFoldDB" id="A0A3M8LA51"/>
<feature type="domain" description="Aminoglycoside phosphotransferase" evidence="15">
    <location>
        <begin position="246"/>
        <end position="375"/>
    </location>
</feature>
<dbReference type="Pfam" id="PF01636">
    <property type="entry name" value="APH"/>
    <property type="match status" value="1"/>
</dbReference>
<keyword evidence="8" id="KW-0547">Nucleotide-binding</keyword>
<evidence type="ECO:0000313" key="17">
    <source>
        <dbReference type="EMBL" id="RNE62381.1"/>
    </source>
</evidence>
<keyword evidence="9" id="KW-0418">Kinase</keyword>
<dbReference type="EC" id="2.7.1.175" evidence="4"/>
<evidence type="ECO:0000256" key="4">
    <source>
        <dbReference type="ARBA" id="ARBA00011962"/>
    </source>
</evidence>
<dbReference type="GO" id="GO:0005978">
    <property type="term" value="P:glycogen biosynthetic process"/>
    <property type="evidence" value="ECO:0007669"/>
    <property type="project" value="UniProtKB-UniPathway"/>
</dbReference>
<sequence>MPTSTAILSLLRDWMPGQRWYAGKGRQPVLRAVGDWTVPGCEVPVHVHLLLDEAASPPTLYQVPVTERPEPLASAGPAFIGELDQGGRSVYLYDGPHDPAFARALLHLLMRGQEAGGHGMEVRGVSLLGDTGLVIRSSKVHSGEQSNTSIVYEVARSDAPADREPARVVCKLFRAVHHGENPDVILQSALAEAGSTHVPRSIGSIVGEWDDPGRPDGRAEGHLAFAQEFLSNMEDGWELALRLAAAGEDFSGAAFALGGATAEIHATLARVMPSRPPTAGDIAETIASWRRRLATAVAEVPALAGQRDIIEDVYERAATLTWPRLQRIHGDYHLGQVLVGRDGRWVALDFEGEPLRPMDERSEPDFATRDIAGMLRSFDYVAGSQGNTDAATGWALAARGAFLDGYADTSTTDVRGYRELLDAFELDKALYEAVYEARNRPAWLPIPVGAVERLVARARAGER</sequence>
<dbReference type="RefSeq" id="WP_123045829.1">
    <property type="nucleotide sequence ID" value="NZ_RDSR01000011.1"/>
</dbReference>
<keyword evidence="18" id="KW-1185">Reference proteome</keyword>
<reference evidence="17 18" key="1">
    <citation type="submission" date="2018-11" db="EMBL/GenBank/DDBJ databases">
        <title>Cryobacterium sp. nov., isolated from rhizosphere soil of lettuce.</title>
        <authorList>
            <person name="Wang Y."/>
        </authorList>
    </citation>
    <scope>NUCLEOTIDE SEQUENCE [LARGE SCALE GENOMIC DNA]</scope>
    <source>
        <strain evidence="17 18">NEAU-85</strain>
    </source>
</reference>
<evidence type="ECO:0000256" key="5">
    <source>
        <dbReference type="ARBA" id="ARBA00013882"/>
    </source>
</evidence>
<comment type="caution">
    <text evidence="17">The sequence shown here is derived from an EMBL/GenBank/DDBJ whole genome shotgun (WGS) entry which is preliminary data.</text>
</comment>
<evidence type="ECO:0000313" key="18">
    <source>
        <dbReference type="Proteomes" id="UP000279859"/>
    </source>
</evidence>
<dbReference type="OrthoDB" id="3787729at2"/>
<comment type="pathway">
    <text evidence="1">Glycan biosynthesis; glycogen biosynthesis.</text>
</comment>
<dbReference type="SUPFAM" id="SSF56112">
    <property type="entry name" value="Protein kinase-like (PK-like)"/>
    <property type="match status" value="1"/>
</dbReference>
<feature type="domain" description="Maltokinase N-terminal cap" evidence="16">
    <location>
        <begin position="14"/>
        <end position="98"/>
    </location>
</feature>
<proteinExistence type="inferred from homology"/>
<accession>A0A3M8LA51</accession>
<dbReference type="Gene3D" id="3.90.1200.10">
    <property type="match status" value="1"/>
</dbReference>
<protein>
    <recommendedName>
        <fullName evidence="5">Maltokinase</fullName>
        <ecNumber evidence="4">2.7.1.175</ecNumber>
    </recommendedName>
    <alternativeName>
        <fullName evidence="13">Maltose-1-phosphate synthase</fullName>
    </alternativeName>
</protein>
<dbReference type="Pfam" id="PF18085">
    <property type="entry name" value="Mak_N_cap"/>
    <property type="match status" value="1"/>
</dbReference>
<name>A0A3M8LA51_9MICO</name>
<keyword evidence="10" id="KW-0067">ATP-binding</keyword>
<gene>
    <name evidence="17" type="ORF">EEJ31_08235</name>
</gene>
<dbReference type="UniPathway" id="UPA00164"/>
<dbReference type="InterPro" id="IPR011009">
    <property type="entry name" value="Kinase-like_dom_sf"/>
</dbReference>
<comment type="similarity">
    <text evidence="2">Belongs to the aminoglycoside phosphotransferase family.</text>
</comment>
<evidence type="ECO:0000256" key="2">
    <source>
        <dbReference type="ARBA" id="ARBA00006219"/>
    </source>
</evidence>
<evidence type="ECO:0000256" key="7">
    <source>
        <dbReference type="ARBA" id="ARBA00022679"/>
    </source>
</evidence>